<evidence type="ECO:0000313" key="1">
    <source>
        <dbReference type="EMBL" id="BBB01320.1"/>
    </source>
</evidence>
<reference evidence="1 2" key="2">
    <citation type="journal article" date="2011" name="J. Antibiot.">
        <title>Furaquinocins I and J: novel polyketide isoprenoid hybrid compounds from Streptomyces reveromyceticus SN-593.</title>
        <authorList>
            <person name="Panthee S."/>
            <person name="Takahashi S."/>
            <person name="Takagi H."/>
            <person name="Nogawa T."/>
            <person name="Oowada E."/>
            <person name="Uramoto M."/>
            <person name="Osada H."/>
        </authorList>
    </citation>
    <scope>NUCLEOTIDE SEQUENCE [LARGE SCALE GENOMIC DNA]</scope>
    <source>
        <strain evidence="1 2">SN-593</strain>
    </source>
</reference>
<keyword evidence="2" id="KW-1185">Reference proteome</keyword>
<proteinExistence type="predicted"/>
<sequence length="228" mass="25210">MRNQTMEIIGVGFPRTGTSTLRQALNLLGLGPCYHTREMILHPGHIDHWARVYDGGPIDARRVLAGYRATADAPGCFYWRELAAEFPEAKLVLSVRDAHAWYASMTATILRDDLFNDLLDDRAGPADPADPVLAGLRRLARAMADHVFSGRRDEAHLTAVFDRHNAAVRREVPAERLLVYEVDQGWGPLCAFLGVEPPSAPFPWLNDTAEFVSKAERHRGAASGADRG</sequence>
<evidence type="ECO:0000313" key="2">
    <source>
        <dbReference type="Proteomes" id="UP000595703"/>
    </source>
</evidence>
<dbReference type="SUPFAM" id="SSF52540">
    <property type="entry name" value="P-loop containing nucleoside triphosphate hydrolases"/>
    <property type="match status" value="1"/>
</dbReference>
<dbReference type="KEGG" id="arev:RVR_8682"/>
<dbReference type="RefSeq" id="WP_202237230.1">
    <property type="nucleotide sequence ID" value="NZ_AP018365.1"/>
</dbReference>
<dbReference type="InterPro" id="IPR027417">
    <property type="entry name" value="P-loop_NTPase"/>
</dbReference>
<dbReference type="Gene3D" id="3.40.50.300">
    <property type="entry name" value="P-loop containing nucleotide triphosphate hydrolases"/>
    <property type="match status" value="1"/>
</dbReference>
<reference evidence="1 2" key="1">
    <citation type="journal article" date="2010" name="J. Bacteriol.">
        <title>Biochemical characterization of a novel indole prenyltransferase from Streptomyces sp. SN-593.</title>
        <authorList>
            <person name="Takahashi S."/>
            <person name="Takagi H."/>
            <person name="Toyoda A."/>
            <person name="Uramoto M."/>
            <person name="Nogawa T."/>
            <person name="Ueki M."/>
            <person name="Sakaki Y."/>
            <person name="Osada H."/>
        </authorList>
    </citation>
    <scope>NUCLEOTIDE SEQUENCE [LARGE SCALE GENOMIC DNA]</scope>
    <source>
        <strain evidence="1 2">SN-593</strain>
    </source>
</reference>
<reference evidence="1 2" key="3">
    <citation type="journal article" date="2011" name="Nat. Chem. Biol.">
        <title>Reveromycin A biosynthesis uses RevG and RevJ for stereospecific spiroacetal formation.</title>
        <authorList>
            <person name="Takahashi S."/>
            <person name="Toyoda A."/>
            <person name="Sekiyama Y."/>
            <person name="Takagi H."/>
            <person name="Nogawa T."/>
            <person name="Uramoto M."/>
            <person name="Suzuki R."/>
            <person name="Koshino H."/>
            <person name="Kumano T."/>
            <person name="Panthee S."/>
            <person name="Dairi T."/>
            <person name="Ishikawa J."/>
            <person name="Ikeda H."/>
            <person name="Sakaki Y."/>
            <person name="Osada H."/>
        </authorList>
    </citation>
    <scope>NUCLEOTIDE SEQUENCE [LARGE SCALE GENOMIC DNA]</scope>
    <source>
        <strain evidence="1 2">SN-593</strain>
    </source>
</reference>
<name>A0A7U3VRZ6_9ACTN</name>
<dbReference type="InterPro" id="IPR040632">
    <property type="entry name" value="Sulfotransfer_4"/>
</dbReference>
<dbReference type="EMBL" id="AP018365">
    <property type="protein sequence ID" value="BBB01320.1"/>
    <property type="molecule type" value="Genomic_DNA"/>
</dbReference>
<dbReference type="Proteomes" id="UP000595703">
    <property type="component" value="Chromosome"/>
</dbReference>
<evidence type="ECO:0008006" key="3">
    <source>
        <dbReference type="Google" id="ProtNLM"/>
    </source>
</evidence>
<gene>
    <name evidence="1" type="ORF">RVR_8682</name>
</gene>
<organism evidence="1 2">
    <name type="scientific">Actinacidiphila reveromycinica</name>
    <dbReference type="NCBI Taxonomy" id="659352"/>
    <lineage>
        <taxon>Bacteria</taxon>
        <taxon>Bacillati</taxon>
        <taxon>Actinomycetota</taxon>
        <taxon>Actinomycetes</taxon>
        <taxon>Kitasatosporales</taxon>
        <taxon>Streptomycetaceae</taxon>
        <taxon>Actinacidiphila</taxon>
    </lineage>
</organism>
<protein>
    <recommendedName>
        <fullName evidence="3">Sulfotransferase family protein</fullName>
    </recommendedName>
</protein>
<accession>A0A7U3VRZ6</accession>
<dbReference type="PANTHER" id="PTHR36978">
    <property type="entry name" value="P-LOOP CONTAINING NUCLEOTIDE TRIPHOSPHATE HYDROLASE"/>
    <property type="match status" value="1"/>
</dbReference>
<dbReference type="Pfam" id="PF17784">
    <property type="entry name" value="Sulfotransfer_4"/>
    <property type="match status" value="1"/>
</dbReference>
<reference evidence="1 2" key="4">
    <citation type="journal article" date="2020" name="Sci. Rep.">
        <title>beta-carboline chemical signals induce reveromycin production through a LuxR family regulator in Streptomyces sp. SN-593.</title>
        <authorList>
            <person name="Panthee S."/>
            <person name="Kito N."/>
            <person name="Hayashi T."/>
            <person name="Shimizu T."/>
            <person name="Ishikawa J."/>
            <person name="Hamamoto H."/>
            <person name="Osada H."/>
            <person name="Takahashi S."/>
        </authorList>
    </citation>
    <scope>NUCLEOTIDE SEQUENCE [LARGE SCALE GENOMIC DNA]</scope>
    <source>
        <strain evidence="1 2">SN-593</strain>
    </source>
</reference>
<dbReference type="AlphaFoldDB" id="A0A7U3VRZ6"/>
<dbReference type="PANTHER" id="PTHR36978:SF4">
    <property type="entry name" value="P-LOOP CONTAINING NUCLEOSIDE TRIPHOSPHATE HYDROLASE PROTEIN"/>
    <property type="match status" value="1"/>
</dbReference>